<dbReference type="CDD" id="cd00502">
    <property type="entry name" value="DHQase_I"/>
    <property type="match status" value="1"/>
</dbReference>
<proteinExistence type="inferred from homology"/>
<evidence type="ECO:0000259" key="7">
    <source>
        <dbReference type="Pfam" id="PF18317"/>
    </source>
</evidence>
<dbReference type="GO" id="GO:0009423">
    <property type="term" value="P:chorismate biosynthetic process"/>
    <property type="evidence" value="ECO:0007669"/>
    <property type="project" value="TreeGrafter"/>
</dbReference>
<dbReference type="PANTHER" id="PTHR21089:SF1">
    <property type="entry name" value="BIFUNCTIONAL 3-DEHYDROQUINATE DEHYDRATASE_SHIKIMATE DEHYDROGENASE, CHLOROPLASTIC"/>
    <property type="match status" value="1"/>
</dbReference>
<dbReference type="Pfam" id="PF18317">
    <property type="entry name" value="SDH_C"/>
    <property type="match status" value="1"/>
</dbReference>
<accession>A0A382EL83</accession>
<feature type="domain" description="Shikimate dehydrogenase substrate binding N-terminal" evidence="6">
    <location>
        <begin position="229"/>
        <end position="308"/>
    </location>
</feature>
<dbReference type="InterPro" id="IPR041121">
    <property type="entry name" value="SDH_C"/>
</dbReference>
<dbReference type="SUPFAM" id="SSF51735">
    <property type="entry name" value="NAD(P)-binding Rossmann-fold domains"/>
    <property type="match status" value="1"/>
</dbReference>
<dbReference type="InterPro" id="IPR011342">
    <property type="entry name" value="Shikimate_DH"/>
</dbReference>
<dbReference type="InterPro" id="IPR036291">
    <property type="entry name" value="NAD(P)-bd_dom_sf"/>
</dbReference>
<dbReference type="InterPro" id="IPR013708">
    <property type="entry name" value="Shikimate_DH-bd_N"/>
</dbReference>
<sequence length="492" mass="54095">MICVPIIGPSVFKAQEQIASASAVADILELRLDLIDAPDLNTLIDSANLPVIVTNRSKIDGGQFKGPDEDRLKQLRDALKAGADYVDIEVSTPREHLQPFLEEGDPSRTIISYHNFSHTPEDFNPLYEAMCEMPGDIIKIVTYARDLEDNLKMFELLKRAGQEKQKLIGLCMGDLGEISRILSPLFGGFLTFGSLETGQESAPGQIPAKTLKDIYRVNTARPNFKIYGVIGNPVSKSQGYLIHNWAFHEKGSSDIYVSFLVDNVEKFFIRFKDFFSGLSVTMPAKEQIMPLLDRIDETAGKIGAVNTVVKEGSDWVGYNTDCSGAISALEACTSLKDKNVLIIGSGGTAKAIGFGVKEKGGRLTVTYNKNKERGESLAKELDCELVYARDAGIRAIDVLINCSPVGMSPDVNESPFLARDFKEGMVVFDSVYNPLETRFLREAKSAGCTVIPGSELFVNQAARQFELWTGQTAPIEIMRDVLLATRRGANEQ</sequence>
<protein>
    <recommendedName>
        <fullName evidence="1">shikimate dehydrogenase (NADP(+))</fullName>
        <ecNumber evidence="1">1.1.1.25</ecNumber>
    </recommendedName>
</protein>
<keyword evidence="3" id="KW-0521">NADP</keyword>
<dbReference type="InterPro" id="IPR013785">
    <property type="entry name" value="Aldolase_TIM"/>
</dbReference>
<organism evidence="8">
    <name type="scientific">marine metagenome</name>
    <dbReference type="NCBI Taxonomy" id="408172"/>
    <lineage>
        <taxon>unclassified sequences</taxon>
        <taxon>metagenomes</taxon>
        <taxon>ecological metagenomes</taxon>
    </lineage>
</organism>
<evidence type="ECO:0000259" key="6">
    <source>
        <dbReference type="Pfam" id="PF08501"/>
    </source>
</evidence>
<evidence type="ECO:0000256" key="3">
    <source>
        <dbReference type="ARBA" id="ARBA00022857"/>
    </source>
</evidence>
<dbReference type="PANTHER" id="PTHR21089">
    <property type="entry name" value="SHIKIMATE DEHYDROGENASE"/>
    <property type="match status" value="1"/>
</dbReference>
<dbReference type="Pfam" id="PF01487">
    <property type="entry name" value="DHquinase_I"/>
    <property type="match status" value="1"/>
</dbReference>
<keyword evidence="5" id="KW-0057">Aromatic amino acid biosynthesis</keyword>
<dbReference type="Gene3D" id="3.40.50.10860">
    <property type="entry name" value="Leucine Dehydrogenase, chain A, domain 1"/>
    <property type="match status" value="1"/>
</dbReference>
<keyword evidence="2" id="KW-0028">Amino-acid biosynthesis</keyword>
<dbReference type="InterPro" id="IPR001381">
    <property type="entry name" value="DHquinase_I"/>
</dbReference>
<dbReference type="EC" id="1.1.1.25" evidence="1"/>
<dbReference type="GO" id="GO:0009073">
    <property type="term" value="P:aromatic amino acid family biosynthetic process"/>
    <property type="evidence" value="ECO:0007669"/>
    <property type="project" value="UniProtKB-KW"/>
</dbReference>
<feature type="domain" description="SDH C-terminal" evidence="7">
    <location>
        <begin position="453"/>
        <end position="483"/>
    </location>
</feature>
<keyword evidence="4" id="KW-0560">Oxidoreductase</keyword>
<reference evidence="8" key="1">
    <citation type="submission" date="2018-05" db="EMBL/GenBank/DDBJ databases">
        <authorList>
            <person name="Lanie J.A."/>
            <person name="Ng W.-L."/>
            <person name="Kazmierczak K.M."/>
            <person name="Andrzejewski T.M."/>
            <person name="Davidsen T.M."/>
            <person name="Wayne K.J."/>
            <person name="Tettelin H."/>
            <person name="Glass J.I."/>
            <person name="Rusch D."/>
            <person name="Podicherti R."/>
            <person name="Tsui H.-C.T."/>
            <person name="Winkler M.E."/>
        </authorList>
    </citation>
    <scope>NUCLEOTIDE SEQUENCE</scope>
</reference>
<dbReference type="GO" id="GO:0008652">
    <property type="term" value="P:amino acid biosynthetic process"/>
    <property type="evidence" value="ECO:0007669"/>
    <property type="project" value="UniProtKB-KW"/>
</dbReference>
<evidence type="ECO:0000256" key="5">
    <source>
        <dbReference type="ARBA" id="ARBA00023141"/>
    </source>
</evidence>
<evidence type="ECO:0000256" key="1">
    <source>
        <dbReference type="ARBA" id="ARBA00012962"/>
    </source>
</evidence>
<dbReference type="GO" id="GO:0019632">
    <property type="term" value="P:shikimate metabolic process"/>
    <property type="evidence" value="ECO:0007669"/>
    <property type="project" value="InterPro"/>
</dbReference>
<dbReference type="NCBIfam" id="TIGR00507">
    <property type="entry name" value="aroE"/>
    <property type="match status" value="1"/>
</dbReference>
<dbReference type="HAMAP" id="MF_00214">
    <property type="entry name" value="AroD"/>
    <property type="match status" value="1"/>
</dbReference>
<evidence type="ECO:0000256" key="4">
    <source>
        <dbReference type="ARBA" id="ARBA00023002"/>
    </source>
</evidence>
<dbReference type="Gene3D" id="3.40.50.720">
    <property type="entry name" value="NAD(P)-binding Rossmann-like Domain"/>
    <property type="match status" value="1"/>
</dbReference>
<evidence type="ECO:0000313" key="8">
    <source>
        <dbReference type="EMBL" id="SVB51072.1"/>
    </source>
</evidence>
<dbReference type="GO" id="GO:0050661">
    <property type="term" value="F:NADP binding"/>
    <property type="evidence" value="ECO:0007669"/>
    <property type="project" value="InterPro"/>
</dbReference>
<name>A0A382EL83_9ZZZZ</name>
<dbReference type="SUPFAM" id="SSF53223">
    <property type="entry name" value="Aminoacid dehydrogenase-like, N-terminal domain"/>
    <property type="match status" value="1"/>
</dbReference>
<dbReference type="GO" id="GO:0003855">
    <property type="term" value="F:3-dehydroquinate dehydratase activity"/>
    <property type="evidence" value="ECO:0007669"/>
    <property type="project" value="InterPro"/>
</dbReference>
<dbReference type="Gene3D" id="3.20.20.70">
    <property type="entry name" value="Aldolase class I"/>
    <property type="match status" value="1"/>
</dbReference>
<dbReference type="CDD" id="cd01065">
    <property type="entry name" value="NAD_bind_Shikimate_DH"/>
    <property type="match status" value="1"/>
</dbReference>
<dbReference type="GO" id="GO:0004764">
    <property type="term" value="F:shikimate 3-dehydrogenase (NADP+) activity"/>
    <property type="evidence" value="ECO:0007669"/>
    <property type="project" value="UniProtKB-EC"/>
</dbReference>
<dbReference type="EMBL" id="UINC01044943">
    <property type="protein sequence ID" value="SVB51072.1"/>
    <property type="molecule type" value="Genomic_DNA"/>
</dbReference>
<evidence type="ECO:0000256" key="2">
    <source>
        <dbReference type="ARBA" id="ARBA00022605"/>
    </source>
</evidence>
<dbReference type="NCBIfam" id="TIGR01093">
    <property type="entry name" value="aroD"/>
    <property type="match status" value="1"/>
</dbReference>
<dbReference type="InterPro" id="IPR046346">
    <property type="entry name" value="Aminoacid_DH-like_N_sf"/>
</dbReference>
<dbReference type="HAMAP" id="MF_00222">
    <property type="entry name" value="Shikimate_DH_AroE"/>
    <property type="match status" value="1"/>
</dbReference>
<dbReference type="Pfam" id="PF08501">
    <property type="entry name" value="Shikimate_dh_N"/>
    <property type="match status" value="1"/>
</dbReference>
<gene>
    <name evidence="8" type="ORF">METZ01_LOCUS203926</name>
</gene>
<dbReference type="SUPFAM" id="SSF51569">
    <property type="entry name" value="Aldolase"/>
    <property type="match status" value="1"/>
</dbReference>
<dbReference type="InterPro" id="IPR022893">
    <property type="entry name" value="Shikimate_DH_fam"/>
</dbReference>
<dbReference type="AlphaFoldDB" id="A0A382EL83"/>